<sequence length="290" mass="29691">MQFFHKLLGSRGESVKQEHAHPLPLKWIPLLTLILIPLLARHIPRRPREAYPFLERPPPCRGIHSPVFSSVWLLSTVSIWGCAVALAVASSAAGVVVAVVSAAGTSACLGSSLSWASSAFKDGELSVEALVALSVSAAAAAADFSSEEAAGVAACGAGCSEPVSAAPSPFFSSAGALLSLLPSSSWALSAAAASVAAGASLSLFSAAPPAGPSSFLSAASLSDAGASPFFSPLSFFLVMCPRKLAWILVAALWALSSGLMPSCSIFWSPSSFFSTLEREQGRKAGEKTGR</sequence>
<accession>A0A8B9SQ48</accession>
<dbReference type="Ensembl" id="ENSAPLT00020010343.1">
    <property type="protein sequence ID" value="ENSAPLP00020009608.1"/>
    <property type="gene ID" value="ENSAPLG00020007078.1"/>
</dbReference>
<feature type="transmembrane region" description="Helical" evidence="1">
    <location>
        <begin position="65"/>
        <end position="89"/>
    </location>
</feature>
<evidence type="ECO:0000313" key="3">
    <source>
        <dbReference type="Proteomes" id="UP000694400"/>
    </source>
</evidence>
<evidence type="ECO:0000313" key="2">
    <source>
        <dbReference type="Ensembl" id="ENSAPLP00020009608.1"/>
    </source>
</evidence>
<reference evidence="2" key="3">
    <citation type="submission" date="2025-09" db="UniProtKB">
        <authorList>
            <consortium name="Ensembl"/>
        </authorList>
    </citation>
    <scope>IDENTIFICATION</scope>
</reference>
<keyword evidence="1" id="KW-1133">Transmembrane helix</keyword>
<organism evidence="2 3">
    <name type="scientific">Anas platyrhynchos</name>
    <name type="common">Mallard</name>
    <name type="synonym">Anas boschas</name>
    <dbReference type="NCBI Taxonomy" id="8839"/>
    <lineage>
        <taxon>Eukaryota</taxon>
        <taxon>Metazoa</taxon>
        <taxon>Chordata</taxon>
        <taxon>Craniata</taxon>
        <taxon>Vertebrata</taxon>
        <taxon>Euteleostomi</taxon>
        <taxon>Archelosauria</taxon>
        <taxon>Archosauria</taxon>
        <taxon>Dinosauria</taxon>
        <taxon>Saurischia</taxon>
        <taxon>Theropoda</taxon>
        <taxon>Coelurosauria</taxon>
        <taxon>Aves</taxon>
        <taxon>Neognathae</taxon>
        <taxon>Galloanserae</taxon>
        <taxon>Anseriformes</taxon>
        <taxon>Anatidae</taxon>
        <taxon>Anatinae</taxon>
        <taxon>Anas</taxon>
    </lineage>
</organism>
<dbReference type="Proteomes" id="UP000694400">
    <property type="component" value="Chromosome 1"/>
</dbReference>
<keyword evidence="1" id="KW-0812">Transmembrane</keyword>
<keyword evidence="1" id="KW-0472">Membrane</keyword>
<name>A0A8B9SQ48_ANAPL</name>
<proteinExistence type="predicted"/>
<reference evidence="2" key="1">
    <citation type="submission" date="2019-08" db="EMBL/GenBank/DDBJ databases">
        <title>Three high-quality genomes provides insights into domestication of ducks.</title>
        <authorList>
            <person name="Hou Z.C."/>
            <person name="Zhu F."/>
            <person name="Yin Z.T."/>
            <person name="Zhang F."/>
        </authorList>
    </citation>
    <scope>NUCLEOTIDE SEQUENCE [LARGE SCALE GENOMIC DNA]</scope>
</reference>
<protein>
    <submittedName>
        <fullName evidence="2">Uncharacterized protein</fullName>
    </submittedName>
</protein>
<evidence type="ECO:0000256" key="1">
    <source>
        <dbReference type="SAM" id="Phobius"/>
    </source>
</evidence>
<dbReference type="AlphaFoldDB" id="A0A8B9SQ48"/>
<feature type="transmembrane region" description="Helical" evidence="1">
    <location>
        <begin position="245"/>
        <end position="267"/>
    </location>
</feature>
<reference evidence="2" key="2">
    <citation type="submission" date="2025-08" db="UniProtKB">
        <authorList>
            <consortium name="Ensembl"/>
        </authorList>
    </citation>
    <scope>IDENTIFICATION</scope>
</reference>